<feature type="region of interest" description="Disordered" evidence="1">
    <location>
        <begin position="266"/>
        <end position="291"/>
    </location>
</feature>
<dbReference type="Proteomes" id="UP000280271">
    <property type="component" value="Unassembled WGS sequence"/>
</dbReference>
<feature type="compositionally biased region" description="Acidic residues" evidence="1">
    <location>
        <begin position="273"/>
        <end position="291"/>
    </location>
</feature>
<name>A0ABX9TSM0_9GAMM</name>
<sequence>MSKLKFDPKIWFFLKAIWCAVPEITFKELCAAVSELTKKKTPSPDSVRKKCKSENWTKNVRDYCRLADGSLDAVKCRLFDELTKEFEQLQSDISDTHTGTNSKFLPATGIHGFEFEALNNIAYRNRKTIDVLKEHRQRTGKIGQLLDGSMDWMYEAKEAVLADNQTEEQMDAARRKFGLLETVVDKIEVFSRTAKNLMQMDFALFGINIDDTRDSDTADRVSAIQDDTIFDNARSALDKQYADIEKRIGWIEAGEFEQQVLNEMAEQARKEELESEQFDDDEDGDQDVEDG</sequence>
<proteinExistence type="predicted"/>
<keyword evidence="3" id="KW-1185">Reference proteome</keyword>
<protein>
    <submittedName>
        <fullName evidence="2">Uncharacterized protein</fullName>
    </submittedName>
</protein>
<evidence type="ECO:0000313" key="2">
    <source>
        <dbReference type="EMBL" id="RLL19023.1"/>
    </source>
</evidence>
<organism evidence="2 3">
    <name type="scientific">Acinetobacter chengduensis</name>
    <dbReference type="NCBI Taxonomy" id="2420890"/>
    <lineage>
        <taxon>Bacteria</taxon>
        <taxon>Pseudomonadati</taxon>
        <taxon>Pseudomonadota</taxon>
        <taxon>Gammaproteobacteria</taxon>
        <taxon>Moraxellales</taxon>
        <taxon>Moraxellaceae</taxon>
        <taxon>Acinetobacter</taxon>
    </lineage>
</organism>
<gene>
    <name evidence="2" type="ORF">D9K81_14815</name>
</gene>
<dbReference type="EMBL" id="RCHC01000019">
    <property type="protein sequence ID" value="RLL19023.1"/>
    <property type="molecule type" value="Genomic_DNA"/>
</dbReference>
<reference evidence="2 3" key="1">
    <citation type="submission" date="2018-09" db="EMBL/GenBank/DDBJ databases">
        <title>The draft genome of Acinetobacter sp. strains.</title>
        <authorList>
            <person name="Qin J."/>
            <person name="Feng Y."/>
            <person name="Zong Z."/>
        </authorList>
    </citation>
    <scope>NUCLEOTIDE SEQUENCE [LARGE SCALE GENOMIC DNA]</scope>
    <source>
        <strain evidence="2 3">WCHAc060005</strain>
    </source>
</reference>
<evidence type="ECO:0000256" key="1">
    <source>
        <dbReference type="SAM" id="MobiDB-lite"/>
    </source>
</evidence>
<dbReference type="RefSeq" id="WP_121523569.1">
    <property type="nucleotide sequence ID" value="NZ_RCHC01000019.1"/>
</dbReference>
<comment type="caution">
    <text evidence="2">The sequence shown here is derived from an EMBL/GenBank/DDBJ whole genome shotgun (WGS) entry which is preliminary data.</text>
</comment>
<accession>A0ABX9TSM0</accession>
<evidence type="ECO:0000313" key="3">
    <source>
        <dbReference type="Proteomes" id="UP000280271"/>
    </source>
</evidence>